<organism evidence="2 3">
    <name type="scientific">Faecalibacterium prausnitzii</name>
    <dbReference type="NCBI Taxonomy" id="853"/>
    <lineage>
        <taxon>Bacteria</taxon>
        <taxon>Bacillati</taxon>
        <taxon>Bacillota</taxon>
        <taxon>Clostridia</taxon>
        <taxon>Eubacteriales</taxon>
        <taxon>Oscillospiraceae</taxon>
        <taxon>Faecalibacterium</taxon>
    </lineage>
</organism>
<evidence type="ECO:0008006" key="4">
    <source>
        <dbReference type="Google" id="ProtNLM"/>
    </source>
</evidence>
<comment type="caution">
    <text evidence="2">The sequence shown here is derived from an EMBL/GenBank/DDBJ whole genome shotgun (WGS) entry which is preliminary data.</text>
</comment>
<name>A0A329TN26_9FIRM</name>
<evidence type="ECO:0000313" key="2">
    <source>
        <dbReference type="EMBL" id="RAW51167.1"/>
    </source>
</evidence>
<gene>
    <name evidence="2" type="ORF">C4N25_03980</name>
</gene>
<accession>A0A329TN26</accession>
<keyword evidence="1" id="KW-1133">Transmembrane helix</keyword>
<sequence>MYYHLFSIALGALLLVLGVCDVCKRNITWGYSSRMKPKEREIWQRWVGVLELILAVCEFSYVFLTKMQRATSFLFAVLVLSAVCILGPYYHWKHEHKDDPDNQ</sequence>
<keyword evidence="1" id="KW-0472">Membrane</keyword>
<dbReference type="EMBL" id="PRKZ01000002">
    <property type="protein sequence ID" value="RAW51167.1"/>
    <property type="molecule type" value="Genomic_DNA"/>
</dbReference>
<protein>
    <recommendedName>
        <fullName evidence="4">DUF3784 domain-containing protein</fullName>
    </recommendedName>
</protein>
<dbReference type="Proteomes" id="UP000251634">
    <property type="component" value="Unassembled WGS sequence"/>
</dbReference>
<feature type="transmembrane region" description="Helical" evidence="1">
    <location>
        <begin position="71"/>
        <end position="92"/>
    </location>
</feature>
<dbReference type="AlphaFoldDB" id="A0A329TN26"/>
<evidence type="ECO:0000313" key="3">
    <source>
        <dbReference type="Proteomes" id="UP000251634"/>
    </source>
</evidence>
<evidence type="ECO:0000256" key="1">
    <source>
        <dbReference type="SAM" id="Phobius"/>
    </source>
</evidence>
<reference evidence="2 3" key="1">
    <citation type="submission" date="2018-02" db="EMBL/GenBank/DDBJ databases">
        <title>Complete genome sequencing of Faecalibacterium prausnitzii strains isolated from the human gut.</title>
        <authorList>
            <person name="Fitzgerald B.C."/>
            <person name="Shkoporov A.N."/>
            <person name="Ross P.R."/>
            <person name="Hill C."/>
        </authorList>
    </citation>
    <scope>NUCLEOTIDE SEQUENCE [LARGE SCALE GENOMIC DNA]</scope>
    <source>
        <strain evidence="2 3">APC942/8-14-2</strain>
    </source>
</reference>
<dbReference type="RefSeq" id="WP_112115065.1">
    <property type="nucleotide sequence ID" value="NZ_PRKZ01000002.1"/>
</dbReference>
<keyword evidence="1" id="KW-0812">Transmembrane</keyword>
<proteinExistence type="predicted"/>
<feature type="transmembrane region" description="Helical" evidence="1">
    <location>
        <begin position="44"/>
        <end position="64"/>
    </location>
</feature>